<keyword evidence="1" id="KW-0472">Membrane</keyword>
<keyword evidence="1" id="KW-1133">Transmembrane helix</keyword>
<keyword evidence="2" id="KW-0645">Protease</keyword>
<evidence type="ECO:0000313" key="2">
    <source>
        <dbReference type="EMBL" id="QGU93939.1"/>
    </source>
</evidence>
<dbReference type="PIRSF" id="PIRSF033101">
    <property type="entry name" value="UCP033101"/>
    <property type="match status" value="1"/>
</dbReference>
<dbReference type="GO" id="GO:0006508">
    <property type="term" value="P:proteolysis"/>
    <property type="evidence" value="ECO:0007669"/>
    <property type="project" value="UniProtKB-KW"/>
</dbReference>
<protein>
    <submittedName>
        <fullName evidence="2">YhfC family intramembrane metalloprotease</fullName>
    </submittedName>
</protein>
<sequence length="258" mass="29223">MVHKQSMIFMAISSIICFGFPVLLMIYFRKKEKISLRAVVVGILMFMLFQMVLRLPLINYMNLNPIFLSIMKSSNMIYIGFLAITAGIFEEVGRYVGFKYFLKDKLKWENGIAYGIGHGGIEAMALVGWTIVTNLLFSIIINIGAFDGVLKKMPQAKALNLRDTLINTPSYMFLLGGVERIFIIIFHIALSIIVLEGVVKKNNTYLLYAILIHALVNYVAAFNSNVFITEGILFIVAISSIRFIFNSKKRFKCTDNID</sequence>
<feature type="transmembrane region" description="Helical" evidence="1">
    <location>
        <begin position="123"/>
        <end position="145"/>
    </location>
</feature>
<keyword evidence="2" id="KW-0378">Hydrolase</keyword>
<dbReference type="Proteomes" id="UP000422764">
    <property type="component" value="Chromosome"/>
</dbReference>
<gene>
    <name evidence="2" type="ORF">GOM49_01250</name>
</gene>
<keyword evidence="2" id="KW-0482">Metalloprotease</keyword>
<dbReference type="EMBL" id="CP046522">
    <property type="protein sequence ID" value="QGU93939.1"/>
    <property type="molecule type" value="Genomic_DNA"/>
</dbReference>
<proteinExistence type="predicted"/>
<feature type="transmembrane region" description="Helical" evidence="1">
    <location>
        <begin position="6"/>
        <end position="27"/>
    </location>
</feature>
<name>A0A6I6EJW3_9CLOT</name>
<keyword evidence="3" id="KW-1185">Reference proteome</keyword>
<evidence type="ECO:0000313" key="3">
    <source>
        <dbReference type="Proteomes" id="UP000422764"/>
    </source>
</evidence>
<keyword evidence="1" id="KW-0812">Transmembrane</keyword>
<evidence type="ECO:0000256" key="1">
    <source>
        <dbReference type="SAM" id="Phobius"/>
    </source>
</evidence>
<dbReference type="Pfam" id="PF10086">
    <property type="entry name" value="YhfC"/>
    <property type="match status" value="1"/>
</dbReference>
<organism evidence="2 3">
    <name type="scientific">Clostridium bovifaecis</name>
    <dbReference type="NCBI Taxonomy" id="2184719"/>
    <lineage>
        <taxon>Bacteria</taxon>
        <taxon>Bacillati</taxon>
        <taxon>Bacillota</taxon>
        <taxon>Clostridia</taxon>
        <taxon>Eubacteriales</taxon>
        <taxon>Clostridiaceae</taxon>
        <taxon>Clostridium</taxon>
    </lineage>
</organism>
<feature type="transmembrane region" description="Helical" evidence="1">
    <location>
        <begin position="34"/>
        <end position="57"/>
    </location>
</feature>
<feature type="transmembrane region" description="Helical" evidence="1">
    <location>
        <begin position="205"/>
        <end position="221"/>
    </location>
</feature>
<dbReference type="GO" id="GO:0008237">
    <property type="term" value="F:metallopeptidase activity"/>
    <property type="evidence" value="ECO:0007669"/>
    <property type="project" value="UniProtKB-KW"/>
</dbReference>
<feature type="transmembrane region" description="Helical" evidence="1">
    <location>
        <begin position="171"/>
        <end position="193"/>
    </location>
</feature>
<feature type="transmembrane region" description="Helical" evidence="1">
    <location>
        <begin position="227"/>
        <end position="245"/>
    </location>
</feature>
<accession>A0A6I6EJW3</accession>
<feature type="transmembrane region" description="Helical" evidence="1">
    <location>
        <begin position="77"/>
        <end position="102"/>
    </location>
</feature>
<dbReference type="InterPro" id="IPR011397">
    <property type="entry name" value="YhfC"/>
</dbReference>
<reference evidence="2 3" key="1">
    <citation type="submission" date="2019-12" db="EMBL/GenBank/DDBJ databases">
        <title>Genome sequenceing of Clostridium bovifaecis.</title>
        <authorList>
            <person name="Yao Y."/>
        </authorList>
    </citation>
    <scope>NUCLEOTIDE SEQUENCE [LARGE SCALE GENOMIC DNA]</scope>
    <source>
        <strain evidence="2 3">BXX</strain>
    </source>
</reference>
<dbReference type="AlphaFoldDB" id="A0A6I6EJW3"/>